<keyword evidence="5 7" id="KW-0597">Phosphoprotein</keyword>
<dbReference type="RefSeq" id="WP_148913417.1">
    <property type="nucleotide sequence ID" value="NZ_VSZS01000055.1"/>
</dbReference>
<evidence type="ECO:0000259" key="8">
    <source>
        <dbReference type="PROSITE" id="PS50110"/>
    </source>
</evidence>
<dbReference type="HAMAP" id="MF_00099">
    <property type="entry name" value="CheB_chemtxs"/>
    <property type="match status" value="1"/>
</dbReference>
<dbReference type="SUPFAM" id="SSF52172">
    <property type="entry name" value="CheY-like"/>
    <property type="match status" value="1"/>
</dbReference>
<feature type="domain" description="CheB-type methylesterase" evidence="9">
    <location>
        <begin position="149"/>
        <end position="341"/>
    </location>
</feature>
<keyword evidence="2 5" id="KW-0145">Chemotaxis</keyword>
<gene>
    <name evidence="5" type="primary">cheB</name>
    <name evidence="10" type="ORF">FY036_03980</name>
</gene>
<dbReference type="PROSITE" id="PS50122">
    <property type="entry name" value="CHEB"/>
    <property type="match status" value="1"/>
</dbReference>
<dbReference type="GO" id="GO:0000156">
    <property type="term" value="F:phosphorelay response regulator activity"/>
    <property type="evidence" value="ECO:0007669"/>
    <property type="project" value="InterPro"/>
</dbReference>
<dbReference type="Gene3D" id="3.40.50.2300">
    <property type="match status" value="1"/>
</dbReference>
<comment type="PTM">
    <text evidence="5">Phosphorylated by CheA. Phosphorylation of the N-terminal regulatory domain activates the methylesterase activity.</text>
</comment>
<reference evidence="10 11" key="1">
    <citation type="submission" date="2019-08" db="EMBL/GenBank/DDBJ databases">
        <authorList>
            <person name="Seo Y.L."/>
        </authorList>
    </citation>
    <scope>NUCLEOTIDE SEQUENCE [LARGE SCALE GENOMIC DNA]</scope>
    <source>
        <strain evidence="10 11">MaA-C15</strain>
    </source>
</reference>
<dbReference type="GO" id="GO:0006935">
    <property type="term" value="P:chemotaxis"/>
    <property type="evidence" value="ECO:0007669"/>
    <property type="project" value="UniProtKB-UniRule"/>
</dbReference>
<name>A0A5D4H506_9HYPH</name>
<dbReference type="InterPro" id="IPR011006">
    <property type="entry name" value="CheY-like_superfamily"/>
</dbReference>
<dbReference type="InterPro" id="IPR035909">
    <property type="entry name" value="CheB_C"/>
</dbReference>
<feature type="domain" description="Response regulatory" evidence="8">
    <location>
        <begin position="5"/>
        <end position="122"/>
    </location>
</feature>
<sequence>MSSVKVLVVDDSATMRSLISAVLRRDPEITVVGQAGDPLEAREAIKQLDPDVITLDVEMPNMNGLAFLEKIMRLRPMPVVMVSTLTQVGADVSLAALELGAVDCVGKPTAGLPAEQAFAGLAAKVKAAARARVRGSADRAPNHAANANFKPDGRIVAIGSSTGGVEALLSVLSAFPANCPPTVITQHMPGTFTRSFAERLNRVCAAHVEEASEGAQLRAGQIYLAPGGDNHLQVVGSTQLRCRLVPEPPVNGHRPSVDVLFDSVARTAGRSAVGVILTGMGRDGAQGLLSMHNAGATTIGQNEQTSVVYGMPKVAFEIGGVERQLPLERIGAEIINRCNTTRETV</sequence>
<organism evidence="10 11">
    <name type="scientific">Neoaquamicrobium microcysteis</name>
    <dbReference type="NCBI Taxonomy" id="2682781"/>
    <lineage>
        <taxon>Bacteria</taxon>
        <taxon>Pseudomonadati</taxon>
        <taxon>Pseudomonadota</taxon>
        <taxon>Alphaproteobacteria</taxon>
        <taxon>Hyphomicrobiales</taxon>
        <taxon>Phyllobacteriaceae</taxon>
        <taxon>Neoaquamicrobium</taxon>
    </lineage>
</organism>
<evidence type="ECO:0000256" key="7">
    <source>
        <dbReference type="PROSITE-ProRule" id="PRU00169"/>
    </source>
</evidence>
<feature type="active site" evidence="5 6">
    <location>
        <position position="283"/>
    </location>
</feature>
<accession>A0A5D4H506</accession>
<dbReference type="InterPro" id="IPR008248">
    <property type="entry name" value="CheB-like"/>
</dbReference>
<comment type="catalytic activity">
    <reaction evidence="4 5">
        <text>[protein]-L-glutamate 5-O-methyl ester + H2O = L-glutamyl-[protein] + methanol + H(+)</text>
        <dbReference type="Rhea" id="RHEA:23236"/>
        <dbReference type="Rhea" id="RHEA-COMP:10208"/>
        <dbReference type="Rhea" id="RHEA-COMP:10311"/>
        <dbReference type="ChEBI" id="CHEBI:15377"/>
        <dbReference type="ChEBI" id="CHEBI:15378"/>
        <dbReference type="ChEBI" id="CHEBI:17790"/>
        <dbReference type="ChEBI" id="CHEBI:29973"/>
        <dbReference type="ChEBI" id="CHEBI:82795"/>
        <dbReference type="EC" id="3.1.1.61"/>
    </reaction>
</comment>
<dbReference type="CDD" id="cd17541">
    <property type="entry name" value="REC_CheB-like"/>
    <property type="match status" value="1"/>
</dbReference>
<dbReference type="SUPFAM" id="SSF52738">
    <property type="entry name" value="Methylesterase CheB, C-terminal domain"/>
    <property type="match status" value="1"/>
</dbReference>
<comment type="subcellular location">
    <subcellularLocation>
        <location evidence="5">Cytoplasm</location>
    </subcellularLocation>
</comment>
<dbReference type="PANTHER" id="PTHR42872:SF6">
    <property type="entry name" value="PROTEIN-GLUTAMATE METHYLESTERASE_PROTEIN-GLUTAMINE GLUTAMINASE"/>
    <property type="match status" value="1"/>
</dbReference>
<feature type="active site" evidence="5 6">
    <location>
        <position position="161"/>
    </location>
</feature>
<dbReference type="Gene3D" id="3.40.50.180">
    <property type="entry name" value="Methylesterase CheB, C-terminal domain"/>
    <property type="match status" value="1"/>
</dbReference>
<evidence type="ECO:0000313" key="10">
    <source>
        <dbReference type="EMBL" id="TYR34525.1"/>
    </source>
</evidence>
<dbReference type="CDD" id="cd16432">
    <property type="entry name" value="CheB_Rec"/>
    <property type="match status" value="1"/>
</dbReference>
<dbReference type="Pfam" id="PF00072">
    <property type="entry name" value="Response_reg"/>
    <property type="match status" value="1"/>
</dbReference>
<keyword evidence="1 5" id="KW-0963">Cytoplasm</keyword>
<keyword evidence="11" id="KW-1185">Reference proteome</keyword>
<comment type="caution">
    <text evidence="10">The sequence shown here is derived from an EMBL/GenBank/DDBJ whole genome shotgun (WGS) entry which is preliminary data.</text>
</comment>
<dbReference type="AlphaFoldDB" id="A0A5D4H506"/>
<evidence type="ECO:0000256" key="6">
    <source>
        <dbReference type="PROSITE-ProRule" id="PRU00050"/>
    </source>
</evidence>
<comment type="domain">
    <text evidence="5">Contains a C-terminal catalytic domain, and an N-terminal region which modulates catalytic activity.</text>
</comment>
<dbReference type="EMBL" id="VSZS01000055">
    <property type="protein sequence ID" value="TYR34525.1"/>
    <property type="molecule type" value="Genomic_DNA"/>
</dbReference>
<protein>
    <recommendedName>
        <fullName evidence="5">Protein-glutamate methylesterase/protein-glutamine glutaminase</fullName>
        <ecNumber evidence="5">3.1.1.61</ecNumber>
        <ecNumber evidence="5">3.5.1.44</ecNumber>
    </recommendedName>
</protein>
<dbReference type="NCBIfam" id="NF001965">
    <property type="entry name" value="PRK00742.1"/>
    <property type="match status" value="1"/>
</dbReference>
<keyword evidence="3 5" id="KW-0378">Hydrolase</keyword>
<dbReference type="PANTHER" id="PTHR42872">
    <property type="entry name" value="PROTEIN-GLUTAMATE METHYLESTERASE/PROTEIN-GLUTAMINE GLUTAMINASE"/>
    <property type="match status" value="1"/>
</dbReference>
<feature type="active site" evidence="5 6">
    <location>
        <position position="187"/>
    </location>
</feature>
<dbReference type="EC" id="3.5.1.44" evidence="5"/>
<feature type="modified residue" description="4-aspartylphosphate" evidence="5 7">
    <location>
        <position position="56"/>
    </location>
</feature>
<evidence type="ECO:0000313" key="11">
    <source>
        <dbReference type="Proteomes" id="UP000323258"/>
    </source>
</evidence>
<evidence type="ECO:0000256" key="5">
    <source>
        <dbReference type="HAMAP-Rule" id="MF_00099"/>
    </source>
</evidence>
<dbReference type="GO" id="GO:0008984">
    <property type="term" value="F:protein-glutamate methylesterase activity"/>
    <property type="evidence" value="ECO:0007669"/>
    <property type="project" value="UniProtKB-UniRule"/>
</dbReference>
<dbReference type="OrthoDB" id="9793421at2"/>
<comment type="function">
    <text evidence="5">Involved in chemotaxis. Part of a chemotaxis signal transduction system that modulates chemotaxis in response to various stimuli. Catalyzes the demethylation of specific methylglutamate residues introduced into the chemoreceptors (methyl-accepting chemotaxis proteins or MCP) by CheR. Also mediates the irreversible deamidation of specific glutamine residues to glutamic acid.</text>
</comment>
<evidence type="ECO:0000256" key="1">
    <source>
        <dbReference type="ARBA" id="ARBA00022490"/>
    </source>
</evidence>
<dbReference type="EC" id="3.1.1.61" evidence="5"/>
<evidence type="ECO:0000256" key="2">
    <source>
        <dbReference type="ARBA" id="ARBA00022500"/>
    </source>
</evidence>
<dbReference type="PROSITE" id="PS50110">
    <property type="entry name" value="RESPONSE_REGULATORY"/>
    <property type="match status" value="1"/>
</dbReference>
<dbReference type="GO" id="GO:0005737">
    <property type="term" value="C:cytoplasm"/>
    <property type="evidence" value="ECO:0007669"/>
    <property type="project" value="UniProtKB-SubCell"/>
</dbReference>
<comment type="catalytic activity">
    <reaction evidence="5">
        <text>L-glutaminyl-[protein] + H2O = L-glutamyl-[protein] + NH4(+)</text>
        <dbReference type="Rhea" id="RHEA:16441"/>
        <dbReference type="Rhea" id="RHEA-COMP:10207"/>
        <dbReference type="Rhea" id="RHEA-COMP:10208"/>
        <dbReference type="ChEBI" id="CHEBI:15377"/>
        <dbReference type="ChEBI" id="CHEBI:28938"/>
        <dbReference type="ChEBI" id="CHEBI:29973"/>
        <dbReference type="ChEBI" id="CHEBI:30011"/>
        <dbReference type="EC" id="3.5.1.44"/>
    </reaction>
</comment>
<dbReference type="InterPro" id="IPR000673">
    <property type="entry name" value="Sig_transdc_resp-reg_Me-estase"/>
</dbReference>
<evidence type="ECO:0000256" key="4">
    <source>
        <dbReference type="ARBA" id="ARBA00048267"/>
    </source>
</evidence>
<dbReference type="NCBIfam" id="NF009206">
    <property type="entry name" value="PRK12555.1"/>
    <property type="match status" value="1"/>
</dbReference>
<dbReference type="GO" id="GO:0050568">
    <property type="term" value="F:protein-glutamine glutaminase activity"/>
    <property type="evidence" value="ECO:0007669"/>
    <property type="project" value="UniProtKB-UniRule"/>
</dbReference>
<evidence type="ECO:0000259" key="9">
    <source>
        <dbReference type="PROSITE" id="PS50122"/>
    </source>
</evidence>
<dbReference type="InterPro" id="IPR001789">
    <property type="entry name" value="Sig_transdc_resp-reg_receiver"/>
</dbReference>
<proteinExistence type="inferred from homology"/>
<evidence type="ECO:0000256" key="3">
    <source>
        <dbReference type="ARBA" id="ARBA00022801"/>
    </source>
</evidence>
<dbReference type="SMART" id="SM00448">
    <property type="entry name" value="REC"/>
    <property type="match status" value="1"/>
</dbReference>
<reference evidence="10 11" key="2">
    <citation type="submission" date="2019-09" db="EMBL/GenBank/DDBJ databases">
        <title>Mesorhizobium sp. MaA-C15 isolated from Microcystis aeruginosa.</title>
        <authorList>
            <person name="Jeong S.E."/>
            <person name="Jin H.M."/>
            <person name="Jeon C.O."/>
        </authorList>
    </citation>
    <scope>NUCLEOTIDE SEQUENCE [LARGE SCALE GENOMIC DNA]</scope>
    <source>
        <strain evidence="10 11">MaA-C15</strain>
    </source>
</reference>
<dbReference type="Pfam" id="PF01339">
    <property type="entry name" value="CheB_methylest"/>
    <property type="match status" value="1"/>
</dbReference>
<dbReference type="Proteomes" id="UP000323258">
    <property type="component" value="Unassembled WGS sequence"/>
</dbReference>
<dbReference type="PIRSF" id="PIRSF000876">
    <property type="entry name" value="RR_chemtxs_CheB"/>
    <property type="match status" value="1"/>
</dbReference>
<comment type="similarity">
    <text evidence="5">Belongs to the CheB family.</text>
</comment>